<feature type="transmembrane region" description="Helical" evidence="1">
    <location>
        <begin position="6"/>
        <end position="31"/>
    </location>
</feature>
<gene>
    <name evidence="2" type="ordered locus">CCA_00902</name>
</gene>
<accession>Q821N7</accession>
<keyword evidence="1" id="KW-0812">Transmembrane</keyword>
<evidence type="ECO:0000256" key="1">
    <source>
        <dbReference type="SAM" id="Phobius"/>
    </source>
</evidence>
<protein>
    <submittedName>
        <fullName evidence="2">Uncharacterized protein</fullName>
    </submittedName>
</protein>
<proteinExistence type="predicted"/>
<evidence type="ECO:0000313" key="2">
    <source>
        <dbReference type="EMBL" id="AAP05642.1"/>
    </source>
</evidence>
<dbReference type="AlphaFoldDB" id="Q821N7"/>
<keyword evidence="1" id="KW-0472">Membrane</keyword>
<sequence length="178" mass="20728">MQPMAGLVFVVIFSVLLGAFLGAYCQLYYLVKNIMLSWESLLSHAIAKRQALLSLSRSGNFSSPRLSQETEFLTQHHKMSWRGFLKHGYDILFAFQEMEETLPQLVHEIVESIGEHHEREDIVSLLEDFWARDNLFAFETAAYEQAVEKYLKQRSSPSLWIASRLFRFLDLPMICFSR</sequence>
<reference evidence="2 3" key="1">
    <citation type="journal article" date="2003" name="Nucleic Acids Res.">
        <title>Genome sequence of Chlamydophila caviae (Chlamydia psittaci GPIC): examining the role of niche-specific genes in the evolution of the Chlamydiaceae.</title>
        <authorList>
            <person name="Read T.D."/>
            <person name="Myers G.S.A."/>
            <person name="Brunham R.C."/>
            <person name="Nelson W.C."/>
            <person name="Paulsen I.T."/>
            <person name="Heidelberg J.F."/>
            <person name="Holtzapple E.K."/>
            <person name="Khouri H.M."/>
            <person name="Federova N.B."/>
            <person name="Carty H.A."/>
            <person name="Umayam L.A."/>
            <person name="Haft D.H."/>
            <person name="Peterson J.D."/>
            <person name="Beanan M.J."/>
            <person name="White O."/>
            <person name="Salzberg S.L."/>
            <person name="Hsia R.-C."/>
            <person name="McClarty G."/>
            <person name="Rank R.G."/>
            <person name="Bavoil P.M."/>
            <person name="Fraser C.M."/>
        </authorList>
    </citation>
    <scope>NUCLEOTIDE SEQUENCE [LARGE SCALE GENOMIC DNA]</scope>
    <source>
        <strain evidence="3">ATCC VR-813 / DSM 19441 / 03DC25 / GPIC</strain>
    </source>
</reference>
<name>Q821N7_CHLCV</name>
<dbReference type="EMBL" id="AE015925">
    <property type="protein sequence ID" value="AAP05642.1"/>
    <property type="molecule type" value="Genomic_DNA"/>
</dbReference>
<keyword evidence="3" id="KW-1185">Reference proteome</keyword>
<dbReference type="Proteomes" id="UP000002193">
    <property type="component" value="Chromosome"/>
</dbReference>
<dbReference type="KEGG" id="cca:CCA_00902"/>
<evidence type="ECO:0000313" key="3">
    <source>
        <dbReference type="Proteomes" id="UP000002193"/>
    </source>
</evidence>
<keyword evidence="1" id="KW-1133">Transmembrane helix</keyword>
<dbReference type="HOGENOM" id="CLU_1529930_0_0_0"/>
<organism evidence="2 3">
    <name type="scientific">Chlamydia caviae (strain ATCC VR-813 / DSM 19441 / 03DC25 / GPIC)</name>
    <name type="common">Chlamydophila caviae</name>
    <dbReference type="NCBI Taxonomy" id="227941"/>
    <lineage>
        <taxon>Bacteria</taxon>
        <taxon>Pseudomonadati</taxon>
        <taxon>Chlamydiota</taxon>
        <taxon>Chlamydiia</taxon>
        <taxon>Chlamydiales</taxon>
        <taxon>Chlamydiaceae</taxon>
        <taxon>Chlamydia/Chlamydophila group</taxon>
        <taxon>Chlamydia</taxon>
    </lineage>
</organism>